<evidence type="ECO:0000256" key="5">
    <source>
        <dbReference type="ARBA" id="ARBA00023242"/>
    </source>
</evidence>
<evidence type="ECO:0000259" key="7">
    <source>
        <dbReference type="Pfam" id="PF04082"/>
    </source>
</evidence>
<dbReference type="GO" id="GO:0000981">
    <property type="term" value="F:DNA-binding transcription factor activity, RNA polymerase II-specific"/>
    <property type="evidence" value="ECO:0007669"/>
    <property type="project" value="TreeGrafter"/>
</dbReference>
<evidence type="ECO:0000256" key="2">
    <source>
        <dbReference type="ARBA" id="ARBA00023015"/>
    </source>
</evidence>
<dbReference type="EMBL" id="JOWA01000109">
    <property type="protein sequence ID" value="KEZ41641.1"/>
    <property type="molecule type" value="Genomic_DNA"/>
</dbReference>
<keyword evidence="4" id="KW-0804">Transcription</keyword>
<accession>A0A084G2S9</accession>
<dbReference type="GO" id="GO:0006351">
    <property type="term" value="P:DNA-templated transcription"/>
    <property type="evidence" value="ECO:0007669"/>
    <property type="project" value="InterPro"/>
</dbReference>
<dbReference type="HOGENOM" id="CLU_013129_0_0_1"/>
<dbReference type="OrthoDB" id="3163292at2759"/>
<keyword evidence="2" id="KW-0805">Transcription regulation</keyword>
<keyword evidence="9" id="KW-1185">Reference proteome</keyword>
<dbReference type="PANTHER" id="PTHR31845">
    <property type="entry name" value="FINGER DOMAIN PROTEIN, PUTATIVE-RELATED"/>
    <property type="match status" value="1"/>
</dbReference>
<keyword evidence="3" id="KW-0238">DNA-binding</keyword>
<comment type="subcellular location">
    <subcellularLocation>
        <location evidence="1">Nucleus</location>
    </subcellularLocation>
</comment>
<dbReference type="RefSeq" id="XP_016641440.1">
    <property type="nucleotide sequence ID" value="XM_016788916.1"/>
</dbReference>
<dbReference type="PANTHER" id="PTHR31845:SF17">
    <property type="entry name" value="ZN(II)2CYS6 TRANSCRIPTION FACTOR (EUROFUNG)"/>
    <property type="match status" value="1"/>
</dbReference>
<gene>
    <name evidence="8" type="ORF">SAPIO_CDS6955</name>
</gene>
<evidence type="ECO:0000256" key="6">
    <source>
        <dbReference type="SAM" id="MobiDB-lite"/>
    </source>
</evidence>
<dbReference type="VEuPathDB" id="FungiDB:SAPIO_CDS6955"/>
<evidence type="ECO:0000313" key="9">
    <source>
        <dbReference type="Proteomes" id="UP000028545"/>
    </source>
</evidence>
<evidence type="ECO:0000256" key="3">
    <source>
        <dbReference type="ARBA" id="ARBA00023125"/>
    </source>
</evidence>
<dbReference type="Pfam" id="PF04082">
    <property type="entry name" value="Fungal_trans"/>
    <property type="match status" value="1"/>
</dbReference>
<dbReference type="Proteomes" id="UP000028545">
    <property type="component" value="Unassembled WGS sequence"/>
</dbReference>
<evidence type="ECO:0000313" key="8">
    <source>
        <dbReference type="EMBL" id="KEZ41641.1"/>
    </source>
</evidence>
<dbReference type="CDD" id="cd12148">
    <property type="entry name" value="fungal_TF_MHR"/>
    <property type="match status" value="1"/>
</dbReference>
<reference evidence="8 9" key="1">
    <citation type="journal article" date="2014" name="Genome Announc.">
        <title>Draft genome sequence of the pathogenic fungus Scedosporium apiospermum.</title>
        <authorList>
            <person name="Vandeputte P."/>
            <person name="Ghamrawi S."/>
            <person name="Rechenmann M."/>
            <person name="Iltis A."/>
            <person name="Giraud S."/>
            <person name="Fleury M."/>
            <person name="Thornton C."/>
            <person name="Delhaes L."/>
            <person name="Meyer W."/>
            <person name="Papon N."/>
            <person name="Bouchara J.P."/>
        </authorList>
    </citation>
    <scope>NUCLEOTIDE SEQUENCE [LARGE SCALE GENOMIC DNA]</scope>
    <source>
        <strain evidence="8 9">IHEM 14462</strain>
    </source>
</reference>
<dbReference type="AlphaFoldDB" id="A0A084G2S9"/>
<protein>
    <recommendedName>
        <fullName evidence="7">Xylanolytic transcriptional activator regulatory domain-containing protein</fullName>
    </recommendedName>
</protein>
<feature type="domain" description="Xylanolytic transcriptional activator regulatory" evidence="7">
    <location>
        <begin position="188"/>
        <end position="357"/>
    </location>
</feature>
<dbReference type="GO" id="GO:0008270">
    <property type="term" value="F:zinc ion binding"/>
    <property type="evidence" value="ECO:0007669"/>
    <property type="project" value="InterPro"/>
</dbReference>
<dbReference type="GeneID" id="27726027"/>
<feature type="region of interest" description="Disordered" evidence="6">
    <location>
        <begin position="41"/>
        <end position="88"/>
    </location>
</feature>
<dbReference type="InterPro" id="IPR051089">
    <property type="entry name" value="prtT"/>
</dbReference>
<feature type="region of interest" description="Disordered" evidence="6">
    <location>
        <begin position="1"/>
        <end position="28"/>
    </location>
</feature>
<sequence>MQSTGSVLSLRRPAPGVPIPSQFYPGPKSSVRDQVLAALRDPSFSFEDETTTAPSDIDAEGRTETSRIAAPHIGRPPQAYGSESEEENERGSLVSSLDILATVVTTDGDCRHLPSDLKLLSIYSRPDMGGQTLDNRITQYFGRSAHPPDWQVLATQPSGGVFRLEPSACDPLTARFIDQSDVELYFKLFYKIRNPLLGLLDAALYTPEYVYASSFTLFSVICALGCALSTRPRDRILYPTLLSLAEGTVKWSIATSVRSVEAIQSIINLLYWAPANQKHRDDPYWLHLSHATQLAREIGLHRPRCVADHVNELFPNGPNHVKERYTRNCERTWLYTYIADKSFGIITGRKALISYKEVPPCFTHWWSDPAAVSTDRLVCGIFETRRMLFEQLDKRKRMQKAPASVMSWHADAFAALDRLHSTRHTPDGLPSASLFPVLGFYQDHSILILNAQASRDLIVVQNKTAVRRGSEMSEDVEKAISKLRALPGHLERIARDLPQSSQAHVSATVCHFFADQLDKGPLAGRNRAGIPDCGGGSQPGRNLALPADSLDPAIWLDMGFLGADQTGFGSYTLDEALANDCGASDFMSY</sequence>
<keyword evidence="5" id="KW-0539">Nucleus</keyword>
<dbReference type="InterPro" id="IPR007219">
    <property type="entry name" value="XnlR_reg_dom"/>
</dbReference>
<dbReference type="GO" id="GO:0005634">
    <property type="term" value="C:nucleus"/>
    <property type="evidence" value="ECO:0007669"/>
    <property type="project" value="UniProtKB-SubCell"/>
</dbReference>
<evidence type="ECO:0000256" key="4">
    <source>
        <dbReference type="ARBA" id="ARBA00023163"/>
    </source>
</evidence>
<dbReference type="KEGG" id="sapo:SAPIO_CDS6955"/>
<comment type="caution">
    <text evidence="8">The sequence shown here is derived from an EMBL/GenBank/DDBJ whole genome shotgun (WGS) entry which is preliminary data.</text>
</comment>
<evidence type="ECO:0000256" key="1">
    <source>
        <dbReference type="ARBA" id="ARBA00004123"/>
    </source>
</evidence>
<organism evidence="8 9">
    <name type="scientific">Pseudallescheria apiosperma</name>
    <name type="common">Scedosporium apiospermum</name>
    <dbReference type="NCBI Taxonomy" id="563466"/>
    <lineage>
        <taxon>Eukaryota</taxon>
        <taxon>Fungi</taxon>
        <taxon>Dikarya</taxon>
        <taxon>Ascomycota</taxon>
        <taxon>Pezizomycotina</taxon>
        <taxon>Sordariomycetes</taxon>
        <taxon>Hypocreomycetidae</taxon>
        <taxon>Microascales</taxon>
        <taxon>Microascaceae</taxon>
        <taxon>Scedosporium</taxon>
    </lineage>
</organism>
<dbReference type="GO" id="GO:0000976">
    <property type="term" value="F:transcription cis-regulatory region binding"/>
    <property type="evidence" value="ECO:0007669"/>
    <property type="project" value="TreeGrafter"/>
</dbReference>
<name>A0A084G2S9_PSEDA</name>
<proteinExistence type="predicted"/>